<keyword evidence="2" id="KW-0507">mRNA processing</keyword>
<evidence type="ECO:0000256" key="1">
    <source>
        <dbReference type="ARBA" id="ARBA00004123"/>
    </source>
</evidence>
<evidence type="ECO:0000259" key="11">
    <source>
        <dbReference type="PROSITE" id="PS50103"/>
    </source>
</evidence>
<dbReference type="EMBL" id="GDKF01002297">
    <property type="protein sequence ID" value="JAT76325.1"/>
    <property type="molecule type" value="Transcribed_RNA"/>
</dbReference>
<feature type="zinc finger region" description="C3H1-type" evidence="9">
    <location>
        <begin position="77"/>
        <end position="99"/>
    </location>
</feature>
<keyword evidence="7" id="KW-0508">mRNA splicing</keyword>
<evidence type="ECO:0000256" key="3">
    <source>
        <dbReference type="ARBA" id="ARBA00022723"/>
    </source>
</evidence>
<dbReference type="GO" id="GO:0000974">
    <property type="term" value="C:Prp19 complex"/>
    <property type="evidence" value="ECO:0007669"/>
    <property type="project" value="TreeGrafter"/>
</dbReference>
<feature type="region of interest" description="Disordered" evidence="10">
    <location>
        <begin position="274"/>
        <end position="387"/>
    </location>
</feature>
<dbReference type="GO" id="GO:0008380">
    <property type="term" value="P:RNA splicing"/>
    <property type="evidence" value="ECO:0007669"/>
    <property type="project" value="UniProtKB-KW"/>
</dbReference>
<dbReference type="SUPFAM" id="SSF54928">
    <property type="entry name" value="RNA-binding domain, RBD"/>
    <property type="match status" value="1"/>
</dbReference>
<keyword evidence="5 9" id="KW-0862">Zinc</keyword>
<dbReference type="InterPro" id="IPR012677">
    <property type="entry name" value="Nucleotide-bd_a/b_plait_sf"/>
</dbReference>
<keyword evidence="3 9" id="KW-0479">Metal-binding</keyword>
<dbReference type="InterPro" id="IPR039171">
    <property type="entry name" value="Cwc2/Slt11"/>
</dbReference>
<evidence type="ECO:0000256" key="8">
    <source>
        <dbReference type="ARBA" id="ARBA00023242"/>
    </source>
</evidence>
<dbReference type="PROSITE" id="PS50103">
    <property type="entry name" value="ZF_C3H1"/>
    <property type="match status" value="1"/>
</dbReference>
<dbReference type="GO" id="GO:0071007">
    <property type="term" value="C:U2-type catalytic step 2 spliceosome"/>
    <property type="evidence" value="ECO:0007669"/>
    <property type="project" value="TreeGrafter"/>
</dbReference>
<dbReference type="InterPro" id="IPR000571">
    <property type="entry name" value="Znf_CCCH"/>
</dbReference>
<keyword evidence="8" id="KW-0539">Nucleus</keyword>
<proteinExistence type="predicted"/>
<evidence type="ECO:0000256" key="6">
    <source>
        <dbReference type="ARBA" id="ARBA00022884"/>
    </source>
</evidence>
<sequence>MELTATAPRRLARAQVHEAVTGREEKHPAGTVNIWTGRRLAGHGAREKGPRVASKYKCHPETDQGWTRGEGSGASYCCLYFARGLCHHGAECNYLHRLPDEGMEARHARDHAVDIFGRDRNPASRDGRKRGTGSYERECRTLYVNYGGAGVEPSAMHAAVRAGFGAWGPVEDVHVAAAKTLAFVRFRWRSSAEFAKAAMHQQSLAGVHGAEVLDVRWANDDPNPRAARRVQREREEAMRDAYVQAVNTADPVAKRARLQQLHLAAMWKPGEASAAYPDTSDQYGDSPPPGYSGWDEYYYQDRDQAPDGASDALHGPQGSAGHEGAAEAGEDDISRYLTSEELAELTGGGGGKGEDGGQARTEGSDPGQGEAGDASGLVSLLAAYDSD</sequence>
<reference evidence="12" key="1">
    <citation type="submission" date="2015-08" db="EMBL/GenBank/DDBJ databases">
        <authorList>
            <person name="Babu N.S."/>
            <person name="Beckwith C.J."/>
            <person name="Beseler K.G."/>
            <person name="Brison A."/>
            <person name="Carone J.V."/>
            <person name="Caskin T.P."/>
            <person name="Diamond M."/>
            <person name="Durham M.E."/>
            <person name="Foxe J.M."/>
            <person name="Go M."/>
            <person name="Henderson B.A."/>
            <person name="Jones I.B."/>
            <person name="McGettigan J.A."/>
            <person name="Micheletti S.J."/>
            <person name="Nasrallah M.E."/>
            <person name="Ortiz D."/>
            <person name="Piller C.R."/>
            <person name="Privatt S.R."/>
            <person name="Schneider S.L."/>
            <person name="Sharp S."/>
            <person name="Smith T.C."/>
            <person name="Stanton J.D."/>
            <person name="Ullery H.E."/>
            <person name="Wilson R.J."/>
            <person name="Serrano M.G."/>
            <person name="Buck G."/>
            <person name="Lee V."/>
            <person name="Wang Y."/>
            <person name="Carvalho R."/>
            <person name="Voegtly L."/>
            <person name="Shi R."/>
            <person name="Duckworth R."/>
            <person name="Johnson A."/>
            <person name="Loviza R."/>
            <person name="Walstead R."/>
            <person name="Shah Z."/>
            <person name="Kiflezghi M."/>
            <person name="Wade K."/>
            <person name="Ball S.L."/>
            <person name="Bradley K.W."/>
            <person name="Asai D.J."/>
            <person name="Bowman C.A."/>
            <person name="Russell D.A."/>
            <person name="Pope W.H."/>
            <person name="Jacobs-Sera D."/>
            <person name="Hendrix R.W."/>
            <person name="Hatfull G.F."/>
        </authorList>
    </citation>
    <scope>NUCLEOTIDE SEQUENCE</scope>
</reference>
<protein>
    <recommendedName>
        <fullName evidence="11">C3H1-type domain-containing protein</fullName>
    </recommendedName>
</protein>
<evidence type="ECO:0000256" key="5">
    <source>
        <dbReference type="ARBA" id="ARBA00022833"/>
    </source>
</evidence>
<evidence type="ECO:0000256" key="4">
    <source>
        <dbReference type="ARBA" id="ARBA00022771"/>
    </source>
</evidence>
<gene>
    <name evidence="12" type="ORF">g.31703</name>
</gene>
<organism evidence="12">
    <name type="scientific">Auxenochlorella protothecoides</name>
    <name type="common">Green microalga</name>
    <name type="synonym">Chlorella protothecoides</name>
    <dbReference type="NCBI Taxonomy" id="3075"/>
    <lineage>
        <taxon>Eukaryota</taxon>
        <taxon>Viridiplantae</taxon>
        <taxon>Chlorophyta</taxon>
        <taxon>core chlorophytes</taxon>
        <taxon>Trebouxiophyceae</taxon>
        <taxon>Chlorellales</taxon>
        <taxon>Chlorellaceae</taxon>
        <taxon>Auxenochlorella</taxon>
    </lineage>
</organism>
<dbReference type="AlphaFoldDB" id="A0A1D2ABM3"/>
<dbReference type="GO" id="GO:0036002">
    <property type="term" value="F:pre-mRNA binding"/>
    <property type="evidence" value="ECO:0007669"/>
    <property type="project" value="TreeGrafter"/>
</dbReference>
<keyword evidence="6" id="KW-0694">RNA-binding</keyword>
<dbReference type="GO" id="GO:0017070">
    <property type="term" value="F:U6 snRNA binding"/>
    <property type="evidence" value="ECO:0007669"/>
    <property type="project" value="TreeGrafter"/>
</dbReference>
<dbReference type="GO" id="GO:0071006">
    <property type="term" value="C:U2-type catalytic step 1 spliceosome"/>
    <property type="evidence" value="ECO:0007669"/>
    <property type="project" value="TreeGrafter"/>
</dbReference>
<name>A0A1D2ABM3_AUXPR</name>
<evidence type="ECO:0000256" key="10">
    <source>
        <dbReference type="SAM" id="MobiDB-lite"/>
    </source>
</evidence>
<keyword evidence="4 9" id="KW-0863">Zinc-finger</keyword>
<feature type="domain" description="C3H1-type" evidence="11">
    <location>
        <begin position="77"/>
        <end position="99"/>
    </location>
</feature>
<evidence type="ECO:0000256" key="7">
    <source>
        <dbReference type="ARBA" id="ARBA00023187"/>
    </source>
</evidence>
<dbReference type="GO" id="GO:0008270">
    <property type="term" value="F:zinc ion binding"/>
    <property type="evidence" value="ECO:0007669"/>
    <property type="project" value="UniProtKB-KW"/>
</dbReference>
<dbReference type="Gene3D" id="3.30.70.330">
    <property type="match status" value="1"/>
</dbReference>
<accession>A0A1D2ABM3</accession>
<dbReference type="Pfam" id="PF16131">
    <property type="entry name" value="Torus"/>
    <property type="match status" value="1"/>
</dbReference>
<dbReference type="InterPro" id="IPR032297">
    <property type="entry name" value="Torus"/>
</dbReference>
<dbReference type="PANTHER" id="PTHR14089:SF2">
    <property type="entry name" value="PRE-MRNA-SPLICING FACTOR CWC2"/>
    <property type="match status" value="1"/>
</dbReference>
<evidence type="ECO:0000256" key="2">
    <source>
        <dbReference type="ARBA" id="ARBA00022664"/>
    </source>
</evidence>
<dbReference type="GO" id="GO:0006397">
    <property type="term" value="P:mRNA processing"/>
    <property type="evidence" value="ECO:0007669"/>
    <property type="project" value="UniProtKB-KW"/>
</dbReference>
<dbReference type="PANTHER" id="PTHR14089">
    <property type="entry name" value="PRE-MRNA-SPLICING FACTOR RBM22"/>
    <property type="match status" value="1"/>
</dbReference>
<comment type="subcellular location">
    <subcellularLocation>
        <location evidence="1">Nucleus</location>
    </subcellularLocation>
</comment>
<evidence type="ECO:0000313" key="12">
    <source>
        <dbReference type="EMBL" id="JAT76325.1"/>
    </source>
</evidence>
<dbReference type="InterPro" id="IPR035979">
    <property type="entry name" value="RBD_domain_sf"/>
</dbReference>
<evidence type="ECO:0000256" key="9">
    <source>
        <dbReference type="PROSITE-ProRule" id="PRU00723"/>
    </source>
</evidence>